<organism evidence="2 3">
    <name type="scientific">Fukomys damarensis</name>
    <name type="common">Damaraland mole rat</name>
    <name type="synonym">Cryptomys damarensis</name>
    <dbReference type="NCBI Taxonomy" id="885580"/>
    <lineage>
        <taxon>Eukaryota</taxon>
        <taxon>Metazoa</taxon>
        <taxon>Chordata</taxon>
        <taxon>Craniata</taxon>
        <taxon>Vertebrata</taxon>
        <taxon>Euteleostomi</taxon>
        <taxon>Mammalia</taxon>
        <taxon>Eutheria</taxon>
        <taxon>Euarchontoglires</taxon>
        <taxon>Glires</taxon>
        <taxon>Rodentia</taxon>
        <taxon>Hystricomorpha</taxon>
        <taxon>Bathyergidae</taxon>
        <taxon>Fukomys</taxon>
    </lineage>
</organism>
<dbReference type="AlphaFoldDB" id="A0A091CK54"/>
<proteinExistence type="predicted"/>
<protein>
    <submittedName>
        <fullName evidence="2">Uncharacterized protein</fullName>
    </submittedName>
</protein>
<dbReference type="Proteomes" id="UP000028990">
    <property type="component" value="Unassembled WGS sequence"/>
</dbReference>
<dbReference type="EMBL" id="KN125576">
    <property type="protein sequence ID" value="KFO18047.1"/>
    <property type="molecule type" value="Genomic_DNA"/>
</dbReference>
<sequence length="111" mass="11844">MAEANVAEGASVPGKSRGRARAGIPIPSVSPGLDLEGGSGGVPGTQAGPFPTRAPESLTDSRFEELGLQKPRRWIAQDPGHLYTVFDSFLKDLSLVFHIMHFLGPQYPFPS</sequence>
<evidence type="ECO:0000313" key="2">
    <source>
        <dbReference type="EMBL" id="KFO18047.1"/>
    </source>
</evidence>
<reference evidence="2 3" key="1">
    <citation type="submission" date="2013-11" db="EMBL/GenBank/DDBJ databases">
        <title>The Damaraland mole rat (Fukomys damarensis) genome and evolution of African mole rats.</title>
        <authorList>
            <person name="Gladyshev V.N."/>
            <person name="Fang X."/>
        </authorList>
    </citation>
    <scope>NUCLEOTIDE SEQUENCE [LARGE SCALE GENOMIC DNA]</scope>
    <source>
        <tissue evidence="2">Liver</tissue>
    </source>
</reference>
<keyword evidence="3" id="KW-1185">Reference proteome</keyword>
<feature type="region of interest" description="Disordered" evidence="1">
    <location>
        <begin position="1"/>
        <end position="57"/>
    </location>
</feature>
<gene>
    <name evidence="2" type="ORF">H920_20567</name>
</gene>
<evidence type="ECO:0000313" key="3">
    <source>
        <dbReference type="Proteomes" id="UP000028990"/>
    </source>
</evidence>
<evidence type="ECO:0000256" key="1">
    <source>
        <dbReference type="SAM" id="MobiDB-lite"/>
    </source>
</evidence>
<accession>A0A091CK54</accession>
<name>A0A091CK54_FUKDA</name>